<dbReference type="Proteomes" id="UP000030746">
    <property type="component" value="Unassembled WGS sequence"/>
</dbReference>
<evidence type="ECO:0000313" key="3">
    <source>
        <dbReference type="Proteomes" id="UP000030746"/>
    </source>
</evidence>
<dbReference type="InterPro" id="IPR025697">
    <property type="entry name" value="CLU_dom"/>
</dbReference>
<proteinExistence type="predicted"/>
<keyword evidence="3" id="KW-1185">Reference proteome</keyword>
<dbReference type="STRING" id="225164.V4A907"/>
<gene>
    <name evidence="2" type="ORF">LOTGIDRAFT_176782</name>
</gene>
<accession>V4A907</accession>
<sequence length="182" mass="20851">VINNKDEEIELFSSIECKGIIGNDQRHYILDLLRTFPPDANYLRVKGEELSKEMKEHGYPKKHPHKLACLRQELVDAFVENRYLAFVRHAAFQFQQLQLTKQNPSKLLNKDIKPVEKDINSNDNKATEDKIPDGVENGIKEKIIGNDNKDTQEEIVTEEAKKIVETLTGSDSATCKSPRFLD</sequence>
<dbReference type="PANTHER" id="PTHR12601">
    <property type="entry name" value="EUKARYOTIC TRANSLATION INITIATION FACTOR 3 SUBUNIT EIF-3"/>
    <property type="match status" value="1"/>
</dbReference>
<dbReference type="PROSITE" id="PS51823">
    <property type="entry name" value="CLU"/>
    <property type="match status" value="1"/>
</dbReference>
<dbReference type="Pfam" id="PF13236">
    <property type="entry name" value="CLU"/>
    <property type="match status" value="1"/>
</dbReference>
<protein>
    <recommendedName>
        <fullName evidence="1">Clu domain-containing protein</fullName>
    </recommendedName>
</protein>
<evidence type="ECO:0000259" key="1">
    <source>
        <dbReference type="PROSITE" id="PS51823"/>
    </source>
</evidence>
<dbReference type="EMBL" id="KB202252">
    <property type="protein sequence ID" value="ESO91535.1"/>
    <property type="molecule type" value="Genomic_DNA"/>
</dbReference>
<dbReference type="GO" id="GO:0048312">
    <property type="term" value="P:intracellular distribution of mitochondria"/>
    <property type="evidence" value="ECO:0007669"/>
    <property type="project" value="TreeGrafter"/>
</dbReference>
<dbReference type="OrthoDB" id="1414216at2759"/>
<feature type="non-terminal residue" evidence="2">
    <location>
        <position position="1"/>
    </location>
</feature>
<dbReference type="KEGG" id="lgi:LOTGIDRAFT_176782"/>
<feature type="domain" description="Clu" evidence="1">
    <location>
        <begin position="1"/>
        <end position="43"/>
    </location>
</feature>
<name>V4A907_LOTGI</name>
<dbReference type="GeneID" id="20243997"/>
<dbReference type="GO" id="GO:0005737">
    <property type="term" value="C:cytoplasm"/>
    <property type="evidence" value="ECO:0007669"/>
    <property type="project" value="TreeGrafter"/>
</dbReference>
<reference evidence="2 3" key="1">
    <citation type="journal article" date="2013" name="Nature">
        <title>Insights into bilaterian evolution from three spiralian genomes.</title>
        <authorList>
            <person name="Simakov O."/>
            <person name="Marletaz F."/>
            <person name="Cho S.J."/>
            <person name="Edsinger-Gonzales E."/>
            <person name="Havlak P."/>
            <person name="Hellsten U."/>
            <person name="Kuo D.H."/>
            <person name="Larsson T."/>
            <person name="Lv J."/>
            <person name="Arendt D."/>
            <person name="Savage R."/>
            <person name="Osoegawa K."/>
            <person name="de Jong P."/>
            <person name="Grimwood J."/>
            <person name="Chapman J.A."/>
            <person name="Shapiro H."/>
            <person name="Aerts A."/>
            <person name="Otillar R.P."/>
            <person name="Terry A.Y."/>
            <person name="Boore J.L."/>
            <person name="Grigoriev I.V."/>
            <person name="Lindberg D.R."/>
            <person name="Seaver E.C."/>
            <person name="Weisblat D.A."/>
            <person name="Putnam N.H."/>
            <person name="Rokhsar D.S."/>
        </authorList>
    </citation>
    <scope>NUCLEOTIDE SEQUENCE [LARGE SCALE GENOMIC DNA]</scope>
</reference>
<dbReference type="AlphaFoldDB" id="V4A907"/>
<dbReference type="PANTHER" id="PTHR12601:SF6">
    <property type="entry name" value="CLUSTERED MITOCHONDRIA PROTEIN HOMOLOG"/>
    <property type="match status" value="1"/>
</dbReference>
<dbReference type="InterPro" id="IPR027523">
    <property type="entry name" value="CLU_prot"/>
</dbReference>
<dbReference type="GO" id="GO:0003729">
    <property type="term" value="F:mRNA binding"/>
    <property type="evidence" value="ECO:0007669"/>
    <property type="project" value="TreeGrafter"/>
</dbReference>
<dbReference type="CTD" id="20243997"/>
<dbReference type="RefSeq" id="XP_009057777.1">
    <property type="nucleotide sequence ID" value="XM_009059529.1"/>
</dbReference>
<organism evidence="2 3">
    <name type="scientific">Lottia gigantea</name>
    <name type="common">Giant owl limpet</name>
    <dbReference type="NCBI Taxonomy" id="225164"/>
    <lineage>
        <taxon>Eukaryota</taxon>
        <taxon>Metazoa</taxon>
        <taxon>Spiralia</taxon>
        <taxon>Lophotrochozoa</taxon>
        <taxon>Mollusca</taxon>
        <taxon>Gastropoda</taxon>
        <taxon>Patellogastropoda</taxon>
        <taxon>Lottioidea</taxon>
        <taxon>Lottiidae</taxon>
        <taxon>Lottia</taxon>
    </lineage>
</organism>
<evidence type="ECO:0000313" key="2">
    <source>
        <dbReference type="EMBL" id="ESO91535.1"/>
    </source>
</evidence>